<dbReference type="RefSeq" id="WP_353531268.1">
    <property type="nucleotide sequence ID" value="NZ_JBBMEX010000012.1"/>
</dbReference>
<evidence type="ECO:0000259" key="16">
    <source>
        <dbReference type="PROSITE" id="PS51194"/>
    </source>
</evidence>
<dbReference type="PANTHER" id="PTHR13710">
    <property type="entry name" value="DNA HELICASE RECQ FAMILY MEMBER"/>
    <property type="match status" value="1"/>
</dbReference>
<keyword evidence="8" id="KW-0238">DNA-binding</keyword>
<evidence type="ECO:0000256" key="10">
    <source>
        <dbReference type="ARBA" id="ARBA00034617"/>
    </source>
</evidence>
<dbReference type="Pfam" id="PF16124">
    <property type="entry name" value="RecQ_Zn_bind"/>
    <property type="match status" value="1"/>
</dbReference>
<dbReference type="Gene3D" id="1.10.150.80">
    <property type="entry name" value="HRDC domain"/>
    <property type="match status" value="1"/>
</dbReference>
<dbReference type="CDD" id="cd17920">
    <property type="entry name" value="DEXHc_RecQ"/>
    <property type="match status" value="1"/>
</dbReference>
<dbReference type="GO" id="GO:0016787">
    <property type="term" value="F:hydrolase activity"/>
    <property type="evidence" value="ECO:0007669"/>
    <property type="project" value="UniProtKB-KW"/>
</dbReference>
<dbReference type="InterPro" id="IPR027417">
    <property type="entry name" value="P-loop_NTPase"/>
</dbReference>
<evidence type="ECO:0000256" key="5">
    <source>
        <dbReference type="ARBA" id="ARBA00022801"/>
    </source>
</evidence>
<proteinExistence type="inferred from homology"/>
<keyword evidence="9" id="KW-0413">Isomerase</keyword>
<dbReference type="InterPro" id="IPR004589">
    <property type="entry name" value="DNA_helicase_ATP-dep_RecQ"/>
</dbReference>
<dbReference type="SUPFAM" id="SSF52540">
    <property type="entry name" value="P-loop containing nucleoside triphosphate hydrolases"/>
    <property type="match status" value="1"/>
</dbReference>
<protein>
    <recommendedName>
        <fullName evidence="12">ATP-dependent DNA helicase RecQ</fullName>
        <ecNumber evidence="11">5.6.2.4</ecNumber>
    </recommendedName>
    <alternativeName>
        <fullName evidence="13">DNA 3'-5' helicase RecQ</fullName>
    </alternativeName>
</protein>
<evidence type="ECO:0000256" key="4">
    <source>
        <dbReference type="ARBA" id="ARBA00022741"/>
    </source>
</evidence>
<evidence type="ECO:0000313" key="17">
    <source>
        <dbReference type="EMBL" id="MEQ2558444.1"/>
    </source>
</evidence>
<dbReference type="PROSITE" id="PS50967">
    <property type="entry name" value="HRDC"/>
    <property type="match status" value="1"/>
</dbReference>
<keyword evidence="5 17" id="KW-0378">Hydrolase</keyword>
<keyword evidence="3" id="KW-0479">Metal-binding</keyword>
<dbReference type="Pfam" id="PF00570">
    <property type="entry name" value="HRDC"/>
    <property type="match status" value="1"/>
</dbReference>
<dbReference type="InterPro" id="IPR044876">
    <property type="entry name" value="HRDC_dom_sf"/>
</dbReference>
<gene>
    <name evidence="17" type="ORF">WMO43_11290</name>
</gene>
<dbReference type="EMBL" id="JBBMEX010000012">
    <property type="protein sequence ID" value="MEQ2558444.1"/>
    <property type="molecule type" value="Genomic_DNA"/>
</dbReference>
<keyword evidence="7" id="KW-0067">ATP-binding</keyword>
<dbReference type="InterPro" id="IPR014001">
    <property type="entry name" value="Helicase_ATP-bd"/>
</dbReference>
<feature type="domain" description="HRDC" evidence="14">
    <location>
        <begin position="453"/>
        <end position="533"/>
    </location>
</feature>
<dbReference type="GO" id="GO:0003678">
    <property type="term" value="F:DNA helicase activity"/>
    <property type="evidence" value="ECO:0007669"/>
    <property type="project" value="UniProtKB-EC"/>
</dbReference>
<dbReference type="InterPro" id="IPR011545">
    <property type="entry name" value="DEAD/DEAH_box_helicase_dom"/>
</dbReference>
<evidence type="ECO:0000256" key="2">
    <source>
        <dbReference type="ARBA" id="ARBA00005446"/>
    </source>
</evidence>
<evidence type="ECO:0000256" key="6">
    <source>
        <dbReference type="ARBA" id="ARBA00022806"/>
    </source>
</evidence>
<dbReference type="InterPro" id="IPR010997">
    <property type="entry name" value="HRDC-like_sf"/>
</dbReference>
<dbReference type="InterPro" id="IPR001650">
    <property type="entry name" value="Helicase_C-like"/>
</dbReference>
<evidence type="ECO:0000256" key="13">
    <source>
        <dbReference type="ARBA" id="ARBA00044550"/>
    </source>
</evidence>
<feature type="domain" description="Helicase C-terminal" evidence="16">
    <location>
        <begin position="244"/>
        <end position="391"/>
    </location>
</feature>
<evidence type="ECO:0000256" key="3">
    <source>
        <dbReference type="ARBA" id="ARBA00022723"/>
    </source>
</evidence>
<evidence type="ECO:0000256" key="8">
    <source>
        <dbReference type="ARBA" id="ARBA00023125"/>
    </source>
</evidence>
<dbReference type="Pfam" id="PF00271">
    <property type="entry name" value="Helicase_C"/>
    <property type="match status" value="1"/>
</dbReference>
<comment type="catalytic activity">
    <reaction evidence="10">
        <text>Couples ATP hydrolysis with the unwinding of duplex DNA by translocating in the 3'-5' direction.</text>
        <dbReference type="EC" id="5.6.2.4"/>
    </reaction>
</comment>
<dbReference type="PANTHER" id="PTHR13710:SF105">
    <property type="entry name" value="ATP-DEPENDENT DNA HELICASE Q1"/>
    <property type="match status" value="1"/>
</dbReference>
<evidence type="ECO:0000259" key="14">
    <source>
        <dbReference type="PROSITE" id="PS50967"/>
    </source>
</evidence>
<dbReference type="SUPFAM" id="SSF47819">
    <property type="entry name" value="HRDC-like"/>
    <property type="match status" value="1"/>
</dbReference>
<dbReference type="EC" id="5.6.2.4" evidence="11"/>
<sequence>MNLQETLKHYFGYDSLRPGQQELIDEILKGKDVLGIMPTGAGKSLCYQLPALMMGEKHSREKTLQLQEDEVNVPCVPPPGITIVISPLISLMSDQVKALNQAGVHAAYINSTLTENQIRMALAYAAQGKYTLIYVAPERLNTMQFLDFACHAEIAMVTVDEAHCISQWGQDFRPSYLEIAKFLEKLPQRPIVSAFTATATERVKQDIIESLHLQKPMTIVTGFDRPNLLFRVIKRKGGKETDNSILNYVKRHEEESGIIYCATKKNVDKVCEILLEHGIEAGRYHAGLSLEERKKNQDDFTYDRIRVMVATNAFGMGIDKSNVRYVLHYNMPQSIEYYYQEAGRAGRDGEEAECVLFFSKQDIMINKQLLNHKAYGATESSELRRRENQKLNQMIHYCETDQCLRQFILNYFGEDAPCTCEKCSNCVVIEEETEQNYIKTGSAKKRLELADLTPEGQELFEQLRGCRSELAASQNVPPFIICSDKTLKDMCAKCPQSRTEMKAVYGMGVQKVESYGENFIKIIAAFLKEYGNMRTTEETVAEPLRKKKQPFYIAPEKLDEVELTDRCTVSEFTKQINELCEETNRKKLTAKFVNELLLDKGYLEETAEQGEEKHKRVTEKGRLAGILEEERHAKYGKSYYALIHTRESQSMILTELKEYFASQGELAD</sequence>
<organism evidence="17 18">
    <name type="scientific">Maccoyibacter intestinihominis</name>
    <dbReference type="NCBI Taxonomy" id="3133499"/>
    <lineage>
        <taxon>Bacteria</taxon>
        <taxon>Bacillati</taxon>
        <taxon>Bacillota</taxon>
        <taxon>Clostridia</taxon>
        <taxon>Lachnospirales</taxon>
        <taxon>Lachnospiraceae</taxon>
        <taxon>Maccoyibacter</taxon>
    </lineage>
</organism>
<dbReference type="InterPro" id="IPR002121">
    <property type="entry name" value="HRDC_dom"/>
</dbReference>
<evidence type="ECO:0000259" key="15">
    <source>
        <dbReference type="PROSITE" id="PS51192"/>
    </source>
</evidence>
<dbReference type="Gene3D" id="3.40.50.300">
    <property type="entry name" value="P-loop containing nucleotide triphosphate hydrolases"/>
    <property type="match status" value="2"/>
</dbReference>
<comment type="similarity">
    <text evidence="2">Belongs to the helicase family. RecQ subfamily.</text>
</comment>
<dbReference type="PROSITE" id="PS51192">
    <property type="entry name" value="HELICASE_ATP_BIND_1"/>
    <property type="match status" value="1"/>
</dbReference>
<evidence type="ECO:0000313" key="18">
    <source>
        <dbReference type="Proteomes" id="UP001454489"/>
    </source>
</evidence>
<dbReference type="Proteomes" id="UP001454489">
    <property type="component" value="Unassembled WGS sequence"/>
</dbReference>
<dbReference type="PROSITE" id="PS51194">
    <property type="entry name" value="HELICASE_CTER"/>
    <property type="match status" value="1"/>
</dbReference>
<comment type="cofactor">
    <cofactor evidence="1">
        <name>Mg(2+)</name>
        <dbReference type="ChEBI" id="CHEBI:18420"/>
    </cofactor>
</comment>
<comment type="caution">
    <text evidence="17">The sequence shown here is derived from an EMBL/GenBank/DDBJ whole genome shotgun (WGS) entry which is preliminary data.</text>
</comment>
<name>A0ABV1HFH5_9FIRM</name>
<dbReference type="SMART" id="SM00487">
    <property type="entry name" value="DEXDc"/>
    <property type="match status" value="1"/>
</dbReference>
<feature type="domain" description="Helicase ATP-binding" evidence="15">
    <location>
        <begin position="24"/>
        <end position="217"/>
    </location>
</feature>
<dbReference type="InterPro" id="IPR032284">
    <property type="entry name" value="RecQ_Zn-bd"/>
</dbReference>
<evidence type="ECO:0000256" key="7">
    <source>
        <dbReference type="ARBA" id="ARBA00022840"/>
    </source>
</evidence>
<accession>A0ABV1HFH5</accession>
<keyword evidence="4" id="KW-0547">Nucleotide-binding</keyword>
<keyword evidence="6 17" id="KW-0347">Helicase</keyword>
<dbReference type="Pfam" id="PF00270">
    <property type="entry name" value="DEAD"/>
    <property type="match status" value="1"/>
</dbReference>
<evidence type="ECO:0000256" key="9">
    <source>
        <dbReference type="ARBA" id="ARBA00023235"/>
    </source>
</evidence>
<dbReference type="SMART" id="SM00341">
    <property type="entry name" value="HRDC"/>
    <property type="match status" value="1"/>
</dbReference>
<evidence type="ECO:0000256" key="12">
    <source>
        <dbReference type="ARBA" id="ARBA00044535"/>
    </source>
</evidence>
<keyword evidence="18" id="KW-1185">Reference proteome</keyword>
<dbReference type="SMART" id="SM00490">
    <property type="entry name" value="HELICc"/>
    <property type="match status" value="1"/>
</dbReference>
<evidence type="ECO:0000256" key="11">
    <source>
        <dbReference type="ARBA" id="ARBA00034808"/>
    </source>
</evidence>
<dbReference type="NCBIfam" id="TIGR00614">
    <property type="entry name" value="recQ_fam"/>
    <property type="match status" value="1"/>
</dbReference>
<reference evidence="17 18" key="1">
    <citation type="submission" date="2024-03" db="EMBL/GenBank/DDBJ databases">
        <title>Human intestinal bacterial collection.</title>
        <authorList>
            <person name="Pauvert C."/>
            <person name="Hitch T.C.A."/>
            <person name="Clavel T."/>
        </authorList>
    </citation>
    <scope>NUCLEOTIDE SEQUENCE [LARGE SCALE GENOMIC DNA]</scope>
    <source>
        <strain evidence="17 18">CLA-AA-H185</strain>
    </source>
</reference>
<evidence type="ECO:0000256" key="1">
    <source>
        <dbReference type="ARBA" id="ARBA00001946"/>
    </source>
</evidence>
<dbReference type="CDD" id="cd18794">
    <property type="entry name" value="SF2_C_RecQ"/>
    <property type="match status" value="1"/>
</dbReference>